<dbReference type="Proteomes" id="UP000076420">
    <property type="component" value="Unassembled WGS sequence"/>
</dbReference>
<gene>
    <name evidence="5" type="primary">106059157</name>
</gene>
<dbReference type="InterPro" id="IPR015760">
    <property type="entry name" value="TIF_IF2"/>
</dbReference>
<dbReference type="VEuPathDB" id="VectorBase:BGLAX_036162"/>
<dbReference type="AlphaFoldDB" id="A0A2C9LUL6"/>
<dbReference type="Gene3D" id="2.40.30.10">
    <property type="entry name" value="Translation factors"/>
    <property type="match status" value="1"/>
</dbReference>
<dbReference type="PANTHER" id="PTHR43381:SF5">
    <property type="entry name" value="TR-TYPE G DOMAIN-CONTAINING PROTEIN"/>
    <property type="match status" value="1"/>
</dbReference>
<dbReference type="InterPro" id="IPR036925">
    <property type="entry name" value="TIF_IF2_dom3_sf"/>
</dbReference>
<dbReference type="EnsemblMetazoa" id="BGLB035187-RA">
    <property type="protein sequence ID" value="BGLB035187-PA"/>
    <property type="gene ID" value="BGLB035187"/>
</dbReference>
<dbReference type="Gene3D" id="3.40.50.10050">
    <property type="entry name" value="Translation initiation factor IF- 2, domain 3"/>
    <property type="match status" value="1"/>
</dbReference>
<protein>
    <submittedName>
        <fullName evidence="5">Uncharacterized protein</fullName>
    </submittedName>
</protein>
<dbReference type="SUPFAM" id="SSF52156">
    <property type="entry name" value="Initiation factor IF2/eIF5b, domain 3"/>
    <property type="match status" value="1"/>
</dbReference>
<evidence type="ECO:0000256" key="1">
    <source>
        <dbReference type="ARBA" id="ARBA00022741"/>
    </source>
</evidence>
<dbReference type="InterPro" id="IPR044145">
    <property type="entry name" value="IF2_II"/>
</dbReference>
<evidence type="ECO:0000256" key="2">
    <source>
        <dbReference type="ARBA" id="ARBA00023134"/>
    </source>
</evidence>
<sequence>IQAEVLELKANPNRLSIGTVVESQLDKGKGPVATVIVQHGTLYARDFIVAGSKYGKIRTLLDTNGKEIEKALPGTPVVITGLSYTPNAGDRFFGFHDEKFAKKLAKDKEFSDKQTELKERATITFEDGVKVINIIIKADVQGTTEAVKHSLAKLENEEAKVNVVRVS</sequence>
<organism evidence="5 6">
    <name type="scientific">Biomphalaria glabrata</name>
    <name type="common">Bloodfluke planorb</name>
    <name type="synonym">Freshwater snail</name>
    <dbReference type="NCBI Taxonomy" id="6526"/>
    <lineage>
        <taxon>Eukaryota</taxon>
        <taxon>Metazoa</taxon>
        <taxon>Spiralia</taxon>
        <taxon>Lophotrochozoa</taxon>
        <taxon>Mollusca</taxon>
        <taxon>Gastropoda</taxon>
        <taxon>Heterobranchia</taxon>
        <taxon>Euthyneura</taxon>
        <taxon>Panpulmonata</taxon>
        <taxon>Hygrophila</taxon>
        <taxon>Lymnaeoidea</taxon>
        <taxon>Planorbidae</taxon>
        <taxon>Biomphalaria</taxon>
    </lineage>
</organism>
<dbReference type="GO" id="GO:0005737">
    <property type="term" value="C:cytoplasm"/>
    <property type="evidence" value="ECO:0007669"/>
    <property type="project" value="TreeGrafter"/>
</dbReference>
<evidence type="ECO:0000259" key="4">
    <source>
        <dbReference type="Pfam" id="PF22042"/>
    </source>
</evidence>
<dbReference type="CDD" id="cd03702">
    <property type="entry name" value="IF2_mtIF2_II"/>
    <property type="match status" value="1"/>
</dbReference>
<evidence type="ECO:0000259" key="3">
    <source>
        <dbReference type="Pfam" id="PF11987"/>
    </source>
</evidence>
<dbReference type="GO" id="GO:0005525">
    <property type="term" value="F:GTP binding"/>
    <property type="evidence" value="ECO:0007669"/>
    <property type="project" value="UniProtKB-KW"/>
</dbReference>
<keyword evidence="2" id="KW-0342">GTP-binding</keyword>
<proteinExistence type="predicted"/>
<dbReference type="KEGG" id="bgt:106059157"/>
<dbReference type="FunFam" id="2.40.30.10:FF:000054">
    <property type="entry name" value="Translation initiation factor IF-2"/>
    <property type="match status" value="1"/>
</dbReference>
<dbReference type="PANTHER" id="PTHR43381">
    <property type="entry name" value="TRANSLATION INITIATION FACTOR IF-2-RELATED"/>
    <property type="match status" value="1"/>
</dbReference>
<feature type="domain" description="Elongation factor G-like" evidence="4">
    <location>
        <begin position="18"/>
        <end position="92"/>
    </location>
</feature>
<dbReference type="STRING" id="6526.A0A2C9LUL6"/>
<evidence type="ECO:0000313" key="5">
    <source>
        <dbReference type="EnsemblMetazoa" id="BGLB035187-PA"/>
    </source>
</evidence>
<feature type="domain" description="Translation initiation factor IF- 2" evidence="3">
    <location>
        <begin position="111"/>
        <end position="165"/>
    </location>
</feature>
<evidence type="ECO:0000313" key="6">
    <source>
        <dbReference type="Proteomes" id="UP000076420"/>
    </source>
</evidence>
<dbReference type="InterPro" id="IPR053905">
    <property type="entry name" value="EF-G-like_DII"/>
</dbReference>
<reference evidence="5" key="1">
    <citation type="submission" date="2020-05" db="UniProtKB">
        <authorList>
            <consortium name="EnsemblMetazoa"/>
        </authorList>
    </citation>
    <scope>IDENTIFICATION</scope>
    <source>
        <strain evidence="5">BB02</strain>
    </source>
</reference>
<dbReference type="InterPro" id="IPR023115">
    <property type="entry name" value="TIF_IF2_dom3"/>
</dbReference>
<dbReference type="VEuPathDB" id="VectorBase:BGLB035187"/>
<dbReference type="Pfam" id="PF11987">
    <property type="entry name" value="IF-2"/>
    <property type="match status" value="1"/>
</dbReference>
<name>A0A2C9LUL6_BIOGL</name>
<dbReference type="GO" id="GO:0003743">
    <property type="term" value="F:translation initiation factor activity"/>
    <property type="evidence" value="ECO:0007669"/>
    <property type="project" value="TreeGrafter"/>
</dbReference>
<dbReference type="InterPro" id="IPR009000">
    <property type="entry name" value="Transl_B-barrel_sf"/>
</dbReference>
<dbReference type="SUPFAM" id="SSF50447">
    <property type="entry name" value="Translation proteins"/>
    <property type="match status" value="1"/>
</dbReference>
<dbReference type="Pfam" id="PF22042">
    <property type="entry name" value="EF-G_D2"/>
    <property type="match status" value="1"/>
</dbReference>
<keyword evidence="1" id="KW-0547">Nucleotide-binding</keyword>
<accession>A0A2C9LUL6</accession>